<dbReference type="FunFam" id="3.30.70.270:FF:000001">
    <property type="entry name" value="Diguanylate cyclase domain protein"/>
    <property type="match status" value="1"/>
</dbReference>
<evidence type="ECO:0000256" key="4">
    <source>
        <dbReference type="SAM" id="Phobius"/>
    </source>
</evidence>
<comment type="cofactor">
    <cofactor evidence="1">
        <name>Mg(2+)</name>
        <dbReference type="ChEBI" id="CHEBI:18420"/>
    </cofactor>
</comment>
<dbReference type="PANTHER" id="PTHR45138">
    <property type="entry name" value="REGULATORY COMPONENTS OF SENSORY TRANSDUCTION SYSTEM"/>
    <property type="match status" value="1"/>
</dbReference>
<dbReference type="SMART" id="SM00091">
    <property type="entry name" value="PAS"/>
    <property type="match status" value="1"/>
</dbReference>
<dbReference type="RefSeq" id="WP_160795094.1">
    <property type="nucleotide sequence ID" value="NZ_WRPA01000005.1"/>
</dbReference>
<dbReference type="InterPro" id="IPR029787">
    <property type="entry name" value="Nucleotide_cyclase"/>
</dbReference>
<keyword evidence="4" id="KW-0472">Membrane</keyword>
<keyword evidence="4" id="KW-1133">Transmembrane helix</keyword>
<accession>A0A6L7HWB6</accession>
<feature type="transmembrane region" description="Helical" evidence="4">
    <location>
        <begin position="12"/>
        <end position="32"/>
    </location>
</feature>
<dbReference type="CDD" id="cd00130">
    <property type="entry name" value="PAS"/>
    <property type="match status" value="1"/>
</dbReference>
<organism evidence="7 8">
    <name type="scientific">Shewanella insulae</name>
    <dbReference type="NCBI Taxonomy" id="2681496"/>
    <lineage>
        <taxon>Bacteria</taxon>
        <taxon>Pseudomonadati</taxon>
        <taxon>Pseudomonadota</taxon>
        <taxon>Gammaproteobacteria</taxon>
        <taxon>Alteromonadales</taxon>
        <taxon>Shewanellaceae</taxon>
        <taxon>Shewanella</taxon>
    </lineage>
</organism>
<feature type="transmembrane region" description="Helical" evidence="4">
    <location>
        <begin position="183"/>
        <end position="204"/>
    </location>
</feature>
<dbReference type="PANTHER" id="PTHR45138:SF9">
    <property type="entry name" value="DIGUANYLATE CYCLASE DGCM-RELATED"/>
    <property type="match status" value="1"/>
</dbReference>
<dbReference type="InterPro" id="IPR000014">
    <property type="entry name" value="PAS"/>
</dbReference>
<evidence type="ECO:0000259" key="5">
    <source>
        <dbReference type="PROSITE" id="PS50112"/>
    </source>
</evidence>
<dbReference type="SUPFAM" id="SSF55073">
    <property type="entry name" value="Nucleotide cyclase"/>
    <property type="match status" value="1"/>
</dbReference>
<feature type="domain" description="PAS" evidence="5">
    <location>
        <begin position="211"/>
        <end position="253"/>
    </location>
</feature>
<feature type="domain" description="GGDEF" evidence="6">
    <location>
        <begin position="367"/>
        <end position="496"/>
    </location>
</feature>
<evidence type="ECO:0000313" key="7">
    <source>
        <dbReference type="EMBL" id="MXR68637.1"/>
    </source>
</evidence>
<dbReference type="PROSITE" id="PS50887">
    <property type="entry name" value="GGDEF"/>
    <property type="match status" value="1"/>
</dbReference>
<comment type="caution">
    <text evidence="7">The sequence shown here is derived from an EMBL/GenBank/DDBJ whole genome shotgun (WGS) entry which is preliminary data.</text>
</comment>
<proteinExistence type="predicted"/>
<dbReference type="CDD" id="cd01949">
    <property type="entry name" value="GGDEF"/>
    <property type="match status" value="1"/>
</dbReference>
<reference evidence="7 8" key="1">
    <citation type="submission" date="2019-12" db="EMBL/GenBank/DDBJ databases">
        <title>Shewanella insulae sp. nov., isolated from a tidal flat.</title>
        <authorList>
            <person name="Yoon J.-H."/>
        </authorList>
    </citation>
    <scope>NUCLEOTIDE SEQUENCE [LARGE SCALE GENOMIC DNA]</scope>
    <source>
        <strain evidence="7 8">JBTF-M18</strain>
    </source>
</reference>
<dbReference type="AlphaFoldDB" id="A0A6L7HWB6"/>
<keyword evidence="8" id="KW-1185">Reference proteome</keyword>
<dbReference type="SMART" id="SM00267">
    <property type="entry name" value="GGDEF"/>
    <property type="match status" value="1"/>
</dbReference>
<dbReference type="NCBIfam" id="TIGR00229">
    <property type="entry name" value="sensory_box"/>
    <property type="match status" value="1"/>
</dbReference>
<dbReference type="NCBIfam" id="TIGR00254">
    <property type="entry name" value="GGDEF"/>
    <property type="match status" value="1"/>
</dbReference>
<evidence type="ECO:0000259" key="6">
    <source>
        <dbReference type="PROSITE" id="PS50887"/>
    </source>
</evidence>
<dbReference type="GO" id="GO:0052621">
    <property type="term" value="F:diguanylate cyclase activity"/>
    <property type="evidence" value="ECO:0007669"/>
    <property type="project" value="UniProtKB-EC"/>
</dbReference>
<dbReference type="EC" id="2.7.7.65" evidence="2"/>
<dbReference type="Pfam" id="PF00990">
    <property type="entry name" value="GGDEF"/>
    <property type="match status" value="1"/>
</dbReference>
<name>A0A6L7HWB6_9GAMM</name>
<sequence length="496" mass="56512">MRHPFKPFKIFSLAILYVIFLVAAFYILMASINRSQQDWKRHTYEALEKTAFFNDAMVALGYGGFIHDFKNAVIRQDVSYLVRAETEIELGLESLQKYLQRAHEHTAEVRAIQSVVGQYRQHLPRLRQMLKEKRDVATIDALVRVDDRPAIEAIESILSRHAQSPNNLFEQADSAHQRVNQMLLVILCALVLVSILVFSFIRYVNKRLAIKLKDLEVIFSCAPNAIFSVDEHGTIISANRETMRLFGFSKRALNRINVDDLVPSGTKEKHKKLRLEFQKSDRVQPMSQRNTIFYGKKLNGDVFPASISIATYGVGDEKHSIVVIKDLSDEMQYKSQANTDPLTKVANRRAINRQLSAAVSRSNRQQTPLAVCIFDIDHFKSVNDKHGHLVGDDVLQRVAKIFSDAVRKTDFVGRWGGEEFVIILEDTDRDGALHFADKLREEVKRRSLESDFPVAITLSAGVSVYCRDDNKECLFNHADQALYRAKESGRDCVVVI</sequence>
<dbReference type="Gene3D" id="3.30.70.270">
    <property type="match status" value="1"/>
</dbReference>
<evidence type="ECO:0000313" key="8">
    <source>
        <dbReference type="Proteomes" id="UP000474778"/>
    </source>
</evidence>
<dbReference type="InterPro" id="IPR035965">
    <property type="entry name" value="PAS-like_dom_sf"/>
</dbReference>
<dbReference type="Pfam" id="PF13426">
    <property type="entry name" value="PAS_9"/>
    <property type="match status" value="1"/>
</dbReference>
<dbReference type="SUPFAM" id="SSF55785">
    <property type="entry name" value="PYP-like sensor domain (PAS domain)"/>
    <property type="match status" value="1"/>
</dbReference>
<dbReference type="EMBL" id="WRPA01000005">
    <property type="protein sequence ID" value="MXR68637.1"/>
    <property type="molecule type" value="Genomic_DNA"/>
</dbReference>
<dbReference type="Proteomes" id="UP000474778">
    <property type="component" value="Unassembled WGS sequence"/>
</dbReference>
<protein>
    <recommendedName>
        <fullName evidence="2">diguanylate cyclase</fullName>
        <ecNumber evidence="2">2.7.7.65</ecNumber>
    </recommendedName>
</protein>
<keyword evidence="4" id="KW-0812">Transmembrane</keyword>
<evidence type="ECO:0000256" key="2">
    <source>
        <dbReference type="ARBA" id="ARBA00012528"/>
    </source>
</evidence>
<dbReference type="InterPro" id="IPR043128">
    <property type="entry name" value="Rev_trsase/Diguanyl_cyclase"/>
</dbReference>
<comment type="catalytic activity">
    <reaction evidence="3">
        <text>2 GTP = 3',3'-c-di-GMP + 2 diphosphate</text>
        <dbReference type="Rhea" id="RHEA:24898"/>
        <dbReference type="ChEBI" id="CHEBI:33019"/>
        <dbReference type="ChEBI" id="CHEBI:37565"/>
        <dbReference type="ChEBI" id="CHEBI:58805"/>
        <dbReference type="EC" id="2.7.7.65"/>
    </reaction>
</comment>
<gene>
    <name evidence="7" type="ORF">GNT65_08120</name>
</gene>
<evidence type="ECO:0000256" key="1">
    <source>
        <dbReference type="ARBA" id="ARBA00001946"/>
    </source>
</evidence>
<dbReference type="Gene3D" id="3.30.450.20">
    <property type="entry name" value="PAS domain"/>
    <property type="match status" value="1"/>
</dbReference>
<dbReference type="PROSITE" id="PS50112">
    <property type="entry name" value="PAS"/>
    <property type="match status" value="1"/>
</dbReference>
<evidence type="ECO:0000256" key="3">
    <source>
        <dbReference type="ARBA" id="ARBA00034247"/>
    </source>
</evidence>
<dbReference type="InterPro" id="IPR050469">
    <property type="entry name" value="Diguanylate_Cyclase"/>
</dbReference>
<dbReference type="InterPro" id="IPR000160">
    <property type="entry name" value="GGDEF_dom"/>
</dbReference>